<dbReference type="AlphaFoldDB" id="A0A392TI72"/>
<organism evidence="1 2">
    <name type="scientific">Trifolium medium</name>
    <dbReference type="NCBI Taxonomy" id="97028"/>
    <lineage>
        <taxon>Eukaryota</taxon>
        <taxon>Viridiplantae</taxon>
        <taxon>Streptophyta</taxon>
        <taxon>Embryophyta</taxon>
        <taxon>Tracheophyta</taxon>
        <taxon>Spermatophyta</taxon>
        <taxon>Magnoliopsida</taxon>
        <taxon>eudicotyledons</taxon>
        <taxon>Gunneridae</taxon>
        <taxon>Pentapetalae</taxon>
        <taxon>rosids</taxon>
        <taxon>fabids</taxon>
        <taxon>Fabales</taxon>
        <taxon>Fabaceae</taxon>
        <taxon>Papilionoideae</taxon>
        <taxon>50 kb inversion clade</taxon>
        <taxon>NPAAA clade</taxon>
        <taxon>Hologalegina</taxon>
        <taxon>IRL clade</taxon>
        <taxon>Trifolieae</taxon>
        <taxon>Trifolium</taxon>
    </lineage>
</organism>
<proteinExistence type="predicted"/>
<feature type="non-terminal residue" evidence="1">
    <location>
        <position position="1"/>
    </location>
</feature>
<comment type="caution">
    <text evidence="1">The sequence shown here is derived from an EMBL/GenBank/DDBJ whole genome shotgun (WGS) entry which is preliminary data.</text>
</comment>
<dbReference type="EMBL" id="LXQA010588647">
    <property type="protein sequence ID" value="MCI60823.1"/>
    <property type="molecule type" value="Genomic_DNA"/>
</dbReference>
<dbReference type="Proteomes" id="UP000265520">
    <property type="component" value="Unassembled WGS sequence"/>
</dbReference>
<reference evidence="1 2" key="1">
    <citation type="journal article" date="2018" name="Front. Plant Sci.">
        <title>Red Clover (Trifolium pratense) and Zigzag Clover (T. medium) - A Picture of Genomic Similarities and Differences.</title>
        <authorList>
            <person name="Dluhosova J."/>
            <person name="Istvanek J."/>
            <person name="Nedelnik J."/>
            <person name="Repkova J."/>
        </authorList>
    </citation>
    <scope>NUCLEOTIDE SEQUENCE [LARGE SCALE GENOMIC DNA]</scope>
    <source>
        <strain evidence="2">cv. 10/8</strain>
        <tissue evidence="1">Leaf</tissue>
    </source>
</reference>
<evidence type="ECO:0000313" key="2">
    <source>
        <dbReference type="Proteomes" id="UP000265520"/>
    </source>
</evidence>
<keyword evidence="2" id="KW-1185">Reference proteome</keyword>
<evidence type="ECO:0000313" key="1">
    <source>
        <dbReference type="EMBL" id="MCI60823.1"/>
    </source>
</evidence>
<protein>
    <submittedName>
        <fullName evidence="1">Uncharacterized protein</fullName>
    </submittedName>
</protein>
<sequence length="46" mass="4989">FWGWWLRWAQHPPAPDAIVEPGSGGFVDCCTGRGLACAGRSAQPYI</sequence>
<name>A0A392TI72_9FABA</name>
<accession>A0A392TI72</accession>